<dbReference type="Pfam" id="PF02515">
    <property type="entry name" value="CoA_transf_3"/>
    <property type="match status" value="1"/>
</dbReference>
<proteinExistence type="predicted"/>
<gene>
    <name evidence="2" type="ORF">LCGC14_1926270</name>
</gene>
<protein>
    <recommendedName>
        <fullName evidence="3">Formyl-CoA transferase</fullName>
    </recommendedName>
</protein>
<dbReference type="EMBL" id="LAZR01020609">
    <property type="protein sequence ID" value="KKL88282.1"/>
    <property type="molecule type" value="Genomic_DNA"/>
</dbReference>
<dbReference type="InterPro" id="IPR023606">
    <property type="entry name" value="CoA-Trfase_III_dom_1_sf"/>
</dbReference>
<dbReference type="PANTHER" id="PTHR48207">
    <property type="entry name" value="SUCCINATE--HYDROXYMETHYLGLUTARATE COA-TRANSFERASE"/>
    <property type="match status" value="1"/>
</dbReference>
<evidence type="ECO:0008006" key="3">
    <source>
        <dbReference type="Google" id="ProtNLM"/>
    </source>
</evidence>
<sequence length="399" mass="42667">MSDTPRLLSGIKVLDLSKVLAGPLCAQYLSDMGAEVIKVEAPVSGDDTRGWPPFRAAGMGAVFMSANRGKRSIAIDMKTDEGRALVHDLARTCDVAIESFGTGVAERLGIDRAILQGVNPRLIHCSISGFGRNGPMKNAAGYDVILQAFSGMMSLTGEDDGPHVRSPISPIDQSTGFHALSGILAALYAREATGAVEAVEVSLYETALGLLAYNFQSYWERGHQPSRCGSSHEALCPYQVFDAADGAVMIGVANDSLWRKFCKVAGLDDIVEDPKFATNAARVDHRPETLAHVKAAVAAKPMQFWDDELAKLRVPCSPINDLAAVLAHPHTQHSDVVMSYGTADLGEMKAIAQPIRFSGRKRNVALPPPLLGEHTGAILGDLGRTDAEIEDLRARNIVG</sequence>
<dbReference type="SUPFAM" id="SSF89796">
    <property type="entry name" value="CoA-transferase family III (CaiB/BaiF)"/>
    <property type="match status" value="1"/>
</dbReference>
<reference evidence="2" key="1">
    <citation type="journal article" date="2015" name="Nature">
        <title>Complex archaea that bridge the gap between prokaryotes and eukaryotes.</title>
        <authorList>
            <person name="Spang A."/>
            <person name="Saw J.H."/>
            <person name="Jorgensen S.L."/>
            <person name="Zaremba-Niedzwiedzka K."/>
            <person name="Martijn J."/>
            <person name="Lind A.E."/>
            <person name="van Eijk R."/>
            <person name="Schleper C."/>
            <person name="Guy L."/>
            <person name="Ettema T.J."/>
        </authorList>
    </citation>
    <scope>NUCLEOTIDE SEQUENCE</scope>
</reference>
<keyword evidence="1" id="KW-0808">Transferase</keyword>
<accession>A0A0F9IM64</accession>
<dbReference type="InterPro" id="IPR050483">
    <property type="entry name" value="CoA-transferase_III_domain"/>
</dbReference>
<dbReference type="AlphaFoldDB" id="A0A0F9IM64"/>
<dbReference type="InterPro" id="IPR044855">
    <property type="entry name" value="CoA-Trfase_III_dom3_sf"/>
</dbReference>
<name>A0A0F9IM64_9ZZZZ</name>
<dbReference type="PANTHER" id="PTHR48207:SF3">
    <property type="entry name" value="SUCCINATE--HYDROXYMETHYLGLUTARATE COA-TRANSFERASE"/>
    <property type="match status" value="1"/>
</dbReference>
<dbReference type="InterPro" id="IPR003673">
    <property type="entry name" value="CoA-Trfase_fam_III"/>
</dbReference>
<comment type="caution">
    <text evidence="2">The sequence shown here is derived from an EMBL/GenBank/DDBJ whole genome shotgun (WGS) entry which is preliminary data.</text>
</comment>
<dbReference type="Gene3D" id="3.30.1540.10">
    <property type="entry name" value="formyl-coa transferase, domain 3"/>
    <property type="match status" value="1"/>
</dbReference>
<evidence type="ECO:0000256" key="1">
    <source>
        <dbReference type="ARBA" id="ARBA00022679"/>
    </source>
</evidence>
<organism evidence="2">
    <name type="scientific">marine sediment metagenome</name>
    <dbReference type="NCBI Taxonomy" id="412755"/>
    <lineage>
        <taxon>unclassified sequences</taxon>
        <taxon>metagenomes</taxon>
        <taxon>ecological metagenomes</taxon>
    </lineage>
</organism>
<evidence type="ECO:0000313" key="2">
    <source>
        <dbReference type="EMBL" id="KKL88282.1"/>
    </source>
</evidence>
<dbReference type="GO" id="GO:0008410">
    <property type="term" value="F:CoA-transferase activity"/>
    <property type="evidence" value="ECO:0007669"/>
    <property type="project" value="TreeGrafter"/>
</dbReference>
<dbReference type="Gene3D" id="3.40.50.10540">
    <property type="entry name" value="Crotonobetainyl-coa:carnitine coa-transferase, domain 1"/>
    <property type="match status" value="1"/>
</dbReference>